<comment type="caution">
    <text evidence="2">The sequence shown here is derived from an EMBL/GenBank/DDBJ whole genome shotgun (WGS) entry which is preliminary data.</text>
</comment>
<keyword evidence="1" id="KW-1133">Transmembrane helix</keyword>
<keyword evidence="3" id="KW-1185">Reference proteome</keyword>
<evidence type="ECO:0000256" key="1">
    <source>
        <dbReference type="SAM" id="Phobius"/>
    </source>
</evidence>
<name>A0A1J9RJR1_9EURO</name>
<protein>
    <submittedName>
        <fullName evidence="2">Uncharacterized protein</fullName>
    </submittedName>
</protein>
<dbReference type="VEuPathDB" id="FungiDB:ACJ73_00757"/>
<dbReference type="OrthoDB" id="10605443at2759"/>
<accession>A0A1J9RJR1</accession>
<feature type="transmembrane region" description="Helical" evidence="1">
    <location>
        <begin position="183"/>
        <end position="202"/>
    </location>
</feature>
<gene>
    <name evidence="2" type="ORF">ACJ73_00757</name>
</gene>
<keyword evidence="1" id="KW-0812">Transmembrane</keyword>
<dbReference type="AlphaFoldDB" id="A0A1J9RJR1"/>
<evidence type="ECO:0000313" key="3">
    <source>
        <dbReference type="Proteomes" id="UP000242791"/>
    </source>
</evidence>
<organism evidence="2 3">
    <name type="scientific">Blastomyces percursus</name>
    <dbReference type="NCBI Taxonomy" id="1658174"/>
    <lineage>
        <taxon>Eukaryota</taxon>
        <taxon>Fungi</taxon>
        <taxon>Dikarya</taxon>
        <taxon>Ascomycota</taxon>
        <taxon>Pezizomycotina</taxon>
        <taxon>Eurotiomycetes</taxon>
        <taxon>Eurotiomycetidae</taxon>
        <taxon>Onygenales</taxon>
        <taxon>Ajellomycetaceae</taxon>
        <taxon>Blastomyces</taxon>
    </lineage>
</organism>
<dbReference type="EMBL" id="LGTZ01000058">
    <property type="protein sequence ID" value="OJD27837.1"/>
    <property type="molecule type" value="Genomic_DNA"/>
</dbReference>
<evidence type="ECO:0000313" key="2">
    <source>
        <dbReference type="EMBL" id="OJD27837.1"/>
    </source>
</evidence>
<proteinExistence type="predicted"/>
<dbReference type="STRING" id="1658174.A0A1J9RJR1"/>
<dbReference type="Proteomes" id="UP000242791">
    <property type="component" value="Unassembled WGS sequence"/>
</dbReference>
<keyword evidence="1" id="KW-0472">Membrane</keyword>
<reference evidence="2 3" key="1">
    <citation type="submission" date="2015-08" db="EMBL/GenBank/DDBJ databases">
        <title>Emmonsia species relationships and genome sequence.</title>
        <authorList>
            <person name="Cuomo C.A."/>
            <person name="Schwartz I.S."/>
            <person name="Kenyon C."/>
            <person name="De Hoog G.S."/>
            <person name="Govender N.P."/>
            <person name="Botha A."/>
            <person name="Moreno L."/>
            <person name="De Vries M."/>
            <person name="Munoz J.F."/>
            <person name="Stielow J.B."/>
        </authorList>
    </citation>
    <scope>NUCLEOTIDE SEQUENCE [LARGE SCALE GENOMIC DNA]</scope>
    <source>
        <strain evidence="2 3">EI222</strain>
    </source>
</reference>
<sequence length="217" mass="23576">MVDQGVAYASSPLEELTEMTDLQFSVDRQTFSIHFQRTSILDGIGVRDSILTAKAHRSLAAVVHAAPKLAARERCAATRAAAFVPVPARGVRKCSAHQRPSNVGQPPALKARSAATKAAVSALRLVESARSNIANQLNAVGKYALQARCAVIPVVEYALLQVRLALSNFAYTVMTTLENRTKIIHSCSGILTLMVMSLIFWLREVFGCGKRLQLFLL</sequence>